<evidence type="ECO:0000313" key="3">
    <source>
        <dbReference type="Proteomes" id="UP001221142"/>
    </source>
</evidence>
<evidence type="ECO:0000256" key="1">
    <source>
        <dbReference type="SAM" id="MobiDB-lite"/>
    </source>
</evidence>
<name>A0AAD7FBK7_9AGAR</name>
<sequence>MFTDTSRLDFHGSQFTNVLGDMNVTYNREEPSAVREPPTRPLVHLNPPERLYSDSESYCNQLLRHGRGFPLYIPAPRGNLPAEYGYRGVSIGDVGRVTPEGIFDFFFNIYLPADHPINDNDVPENFSPLALYDSKNVLPIEYLPGQHVSTSAVLKVDLELSEGRGDSGEFVFDCLGPRGAVLALPLGSHIERLDNFGDMLQYTRQNAENWYKYVNGARGRQLSNGSLYLITGWEKARAWGIAAFQEIPQTRYPFRISFGSAFVNSGQKYYRWNTSGPTRTKSSGPVPMDQTPLNETVFIHGFSISLGTSIWSRLFGTVEVAPIVDAQLGRSSKEYIPYGAQGFSNSSWGFDSFWGSGGAGLHDSGVTLSDISPAQNLFHPSQVMNTYLLGMFPDATVVMTHDDDWREILRGGHIPSGSSDWDALQLLQRACQGLNAVLEENGLAMFSRSTSRNSPRYSGPPEVLLRDPWRHVQDIGPANVSSPSRWMISHSQTSRKVSATSRPLIARSRRAGATRTRRTYEDHNNFLASSPYLQPGLARYRSKPQPRDLADESEFLFGAGGAGINYDPWMAPNDPTFTTPQPDWWDDLVMASPDLPAFDDAGTSDDPYLPPNPFVSPEPSERDIVALGGGDDALALDQYSLVLPAYLESLQPLDEDAASLAGPVSQDSPPTPAVPHPEKDEDQAPPEEESN</sequence>
<reference evidence="2" key="1">
    <citation type="submission" date="2023-03" db="EMBL/GenBank/DDBJ databases">
        <title>Massive genome expansion in bonnet fungi (Mycena s.s.) driven by repeated elements and novel gene families across ecological guilds.</title>
        <authorList>
            <consortium name="Lawrence Berkeley National Laboratory"/>
            <person name="Harder C.B."/>
            <person name="Miyauchi S."/>
            <person name="Viragh M."/>
            <person name="Kuo A."/>
            <person name="Thoen E."/>
            <person name="Andreopoulos B."/>
            <person name="Lu D."/>
            <person name="Skrede I."/>
            <person name="Drula E."/>
            <person name="Henrissat B."/>
            <person name="Morin E."/>
            <person name="Kohler A."/>
            <person name="Barry K."/>
            <person name="LaButti K."/>
            <person name="Morin E."/>
            <person name="Salamov A."/>
            <person name="Lipzen A."/>
            <person name="Mereny Z."/>
            <person name="Hegedus B."/>
            <person name="Baldrian P."/>
            <person name="Stursova M."/>
            <person name="Weitz H."/>
            <person name="Taylor A."/>
            <person name="Grigoriev I.V."/>
            <person name="Nagy L.G."/>
            <person name="Martin F."/>
            <person name="Kauserud H."/>
        </authorList>
    </citation>
    <scope>NUCLEOTIDE SEQUENCE</scope>
    <source>
        <strain evidence="2">9284</strain>
    </source>
</reference>
<organism evidence="2 3">
    <name type="scientific">Roridomyces roridus</name>
    <dbReference type="NCBI Taxonomy" id="1738132"/>
    <lineage>
        <taxon>Eukaryota</taxon>
        <taxon>Fungi</taxon>
        <taxon>Dikarya</taxon>
        <taxon>Basidiomycota</taxon>
        <taxon>Agaricomycotina</taxon>
        <taxon>Agaricomycetes</taxon>
        <taxon>Agaricomycetidae</taxon>
        <taxon>Agaricales</taxon>
        <taxon>Marasmiineae</taxon>
        <taxon>Mycenaceae</taxon>
        <taxon>Roridomyces</taxon>
    </lineage>
</organism>
<dbReference type="AlphaFoldDB" id="A0AAD7FBK7"/>
<feature type="region of interest" description="Disordered" evidence="1">
    <location>
        <begin position="483"/>
        <end position="502"/>
    </location>
</feature>
<dbReference type="Proteomes" id="UP001221142">
    <property type="component" value="Unassembled WGS sequence"/>
</dbReference>
<comment type="caution">
    <text evidence="2">The sequence shown here is derived from an EMBL/GenBank/DDBJ whole genome shotgun (WGS) entry which is preliminary data.</text>
</comment>
<feature type="compositionally biased region" description="Acidic residues" evidence="1">
    <location>
        <begin position="680"/>
        <end position="691"/>
    </location>
</feature>
<keyword evidence="3" id="KW-1185">Reference proteome</keyword>
<gene>
    <name evidence="2" type="ORF">FB45DRAFT_262659</name>
</gene>
<evidence type="ECO:0000313" key="2">
    <source>
        <dbReference type="EMBL" id="KAJ7614157.1"/>
    </source>
</evidence>
<accession>A0AAD7FBK7</accession>
<protein>
    <submittedName>
        <fullName evidence="2">Uncharacterized protein</fullName>
    </submittedName>
</protein>
<proteinExistence type="predicted"/>
<feature type="region of interest" description="Disordered" evidence="1">
    <location>
        <begin position="657"/>
        <end position="691"/>
    </location>
</feature>
<dbReference type="EMBL" id="JARKIF010000027">
    <property type="protein sequence ID" value="KAJ7614157.1"/>
    <property type="molecule type" value="Genomic_DNA"/>
</dbReference>
<feature type="region of interest" description="Disordered" evidence="1">
    <location>
        <begin position="595"/>
        <end position="621"/>
    </location>
</feature>
<feature type="compositionally biased region" description="Polar residues" evidence="1">
    <location>
        <begin position="483"/>
        <end position="501"/>
    </location>
</feature>